<dbReference type="Proteomes" id="UP000005870">
    <property type="component" value="Chromosome"/>
</dbReference>
<dbReference type="InterPro" id="IPR006685">
    <property type="entry name" value="MscS_channel_2nd"/>
</dbReference>
<dbReference type="PANTHER" id="PTHR30347:SF9">
    <property type="entry name" value="MINICONDUCTANCE MECHANOSENSITIVE CHANNEL MSCM"/>
    <property type="match status" value="1"/>
</dbReference>
<keyword evidence="13" id="KW-1185">Reference proteome</keyword>
<feature type="domain" description="Mechanosensitive ion channel MscS" evidence="9">
    <location>
        <begin position="635"/>
        <end position="700"/>
    </location>
</feature>
<dbReference type="Pfam" id="PF21082">
    <property type="entry name" value="MS_channel_3rd"/>
    <property type="match status" value="1"/>
</dbReference>
<dbReference type="HOGENOM" id="CLU_011796_1_0_6"/>
<feature type="transmembrane region" description="Helical" evidence="7">
    <location>
        <begin position="551"/>
        <end position="567"/>
    </location>
</feature>
<dbReference type="PANTHER" id="PTHR30347">
    <property type="entry name" value="POTASSIUM CHANNEL RELATED"/>
    <property type="match status" value="1"/>
</dbReference>
<dbReference type="STRING" id="1045855.DSC_06010"/>
<proteinExistence type="inferred from homology"/>
<feature type="domain" description="Mechanosensitive ion channel MscS C-terminal" evidence="11">
    <location>
        <begin position="708"/>
        <end position="790"/>
    </location>
</feature>
<gene>
    <name evidence="12" type="ordered locus">DSC_06010</name>
</gene>
<dbReference type="SUPFAM" id="SSF82689">
    <property type="entry name" value="Mechanosensitive channel protein MscS (YggB), C-terminal domain"/>
    <property type="match status" value="1"/>
</dbReference>
<feature type="transmembrane region" description="Helical" evidence="7">
    <location>
        <begin position="250"/>
        <end position="271"/>
    </location>
</feature>
<feature type="transmembrane region" description="Helical" evidence="7">
    <location>
        <begin position="614"/>
        <end position="636"/>
    </location>
</feature>
<keyword evidence="5 7" id="KW-1133">Transmembrane helix</keyword>
<evidence type="ECO:0000259" key="10">
    <source>
        <dbReference type="Pfam" id="PF12607"/>
    </source>
</evidence>
<dbReference type="Gene3D" id="3.30.70.100">
    <property type="match status" value="1"/>
</dbReference>
<feature type="chain" id="PRO_5003504291" evidence="8">
    <location>
        <begin position="31"/>
        <end position="823"/>
    </location>
</feature>
<evidence type="ECO:0000259" key="9">
    <source>
        <dbReference type="Pfam" id="PF00924"/>
    </source>
</evidence>
<dbReference type="Gene3D" id="2.30.30.60">
    <property type="match status" value="1"/>
</dbReference>
<dbReference type="InterPro" id="IPR010920">
    <property type="entry name" value="LSM_dom_sf"/>
</dbReference>
<feature type="transmembrane region" description="Helical" evidence="7">
    <location>
        <begin position="588"/>
        <end position="608"/>
    </location>
</feature>
<dbReference type="SUPFAM" id="SSF50182">
    <property type="entry name" value="Sm-like ribonucleoproteins"/>
    <property type="match status" value="1"/>
</dbReference>
<evidence type="ECO:0000313" key="12">
    <source>
        <dbReference type="EMBL" id="AER55853.1"/>
    </source>
</evidence>
<sequence>MPLNFRLFAGLRPALFALLLALQPGLCAMAQSGPPEPGSDASIDAIETALDKLQDQQDQADTPEALRALSDKVAEQQHQAETQVLALQPQLAQIDERLKQLGEVTPGTVEPPDIRAERKQLKASRDRLDGAIKRARLLAVEAQQLGDTIDKLRGQLQAQELFRRAQSPLSISLWRQLGQVLPGDLARVRALWDQQRQAFDAAVARHGWAAPAVGLGIAVLLLLPAAMSLRWFGRRYLIQRAPGNRLRRSALAVWMLLVGTATPALAAWVLVESLRGIDAIPRSLQALASSIVFVTLVSAFIGAVSSALLLPRQPSWRLLPFDDATALKLGRYAWLTSVAAWLSGVLGAVNLAARTTEVTTMALNGLIALIFVVLLIAMLVSLLHLQRAPALGAAAAGQDPAAVPQVAPPRRSSVMVLISLLVEIIIVAALVAALLGYVNFARRATTQVIWSVVVCGAGGLLMMFADDLARWMFKPDSRFGRAANAALGLRASHMEQAGVLLSAVLRLWLAVGVIGALLVPYGANFSGIANWIEQARQGWKVAGVPLEPLKILKAIVVVVIGMGLVKASQRWLTQTYLPQTELDTSTRASVAAVMRYLGILVVGLWALVTLGLDLAKLALVASALSVGIGFGLQAITQNFISGLILMAERPVKIGDWVRIGDAEGDIRRINVRSTEIQVGDRSTLIVPNSELITKTIRNMTMANPPGQVQVQFSVPLDTDVARVRELLLGLYADHPGVLAEPAPSVFIDSIKAGAVTINSFAYVQSPRAVYGTRSDLFFGLLKALAEEHIALAIAQDVRIIDAGSDPARAATEHARPTGEGAPA</sequence>
<dbReference type="Pfam" id="PF12607">
    <property type="entry name" value="DUF3772"/>
    <property type="match status" value="1"/>
</dbReference>
<evidence type="ECO:0000256" key="6">
    <source>
        <dbReference type="ARBA" id="ARBA00023136"/>
    </source>
</evidence>
<evidence type="ECO:0000256" key="8">
    <source>
        <dbReference type="SAM" id="SignalP"/>
    </source>
</evidence>
<dbReference type="InterPro" id="IPR052702">
    <property type="entry name" value="MscS-like_channel"/>
</dbReference>
<feature type="transmembrane region" description="Helical" evidence="7">
    <location>
        <begin position="414"/>
        <end position="438"/>
    </location>
</feature>
<name>G7UR42_PSEUP</name>
<comment type="similarity">
    <text evidence="2">Belongs to the MscS (TC 1.A.23) family.</text>
</comment>
<keyword evidence="4 7" id="KW-0812">Transmembrane</keyword>
<organism evidence="12 13">
    <name type="scientific">Pseudoxanthomonas spadix (strain BD-a59)</name>
    <dbReference type="NCBI Taxonomy" id="1045855"/>
    <lineage>
        <taxon>Bacteria</taxon>
        <taxon>Pseudomonadati</taxon>
        <taxon>Pseudomonadota</taxon>
        <taxon>Gammaproteobacteria</taxon>
        <taxon>Lysobacterales</taxon>
        <taxon>Lysobacteraceae</taxon>
        <taxon>Pseudoxanthomonas</taxon>
    </lineage>
</organism>
<accession>G7UR42</accession>
<dbReference type="Pfam" id="PF00924">
    <property type="entry name" value="MS_channel_2nd"/>
    <property type="match status" value="1"/>
</dbReference>
<keyword evidence="6 7" id="KW-0472">Membrane</keyword>
<dbReference type="GO" id="GO:0008381">
    <property type="term" value="F:mechanosensitive monoatomic ion channel activity"/>
    <property type="evidence" value="ECO:0007669"/>
    <property type="project" value="UniProtKB-ARBA"/>
</dbReference>
<reference evidence="12 13" key="1">
    <citation type="journal article" date="2012" name="J. Bacteriol.">
        <title>Complete Genome Sequence of the BTEX-Degrading Bacterium Pseudoxanthomonas spadix BD-a59.</title>
        <authorList>
            <person name="Lee S.H."/>
            <person name="Jin H.M."/>
            <person name="Lee H.J."/>
            <person name="Kim J.M."/>
            <person name="Jeon C.O."/>
        </authorList>
    </citation>
    <scope>NUCLEOTIDE SEQUENCE [LARGE SCALE GENOMIC DNA]</scope>
    <source>
        <strain evidence="12 13">BD-a59</strain>
    </source>
</reference>
<feature type="transmembrane region" description="Helical" evidence="7">
    <location>
        <begin position="444"/>
        <end position="465"/>
    </location>
</feature>
<dbReference type="SUPFAM" id="SSF82861">
    <property type="entry name" value="Mechanosensitive channel protein MscS (YggB), transmembrane region"/>
    <property type="match status" value="1"/>
</dbReference>
<feature type="domain" description="DUF3772" evidence="10">
    <location>
        <begin position="132"/>
        <end position="194"/>
    </location>
</feature>
<dbReference type="AlphaFoldDB" id="G7UR42"/>
<feature type="signal peptide" evidence="8">
    <location>
        <begin position="1"/>
        <end position="30"/>
    </location>
</feature>
<protein>
    <submittedName>
        <fullName evidence="12">Uncharacterized protein</fullName>
    </submittedName>
</protein>
<feature type="transmembrane region" description="Helical" evidence="7">
    <location>
        <begin position="365"/>
        <end position="385"/>
    </location>
</feature>
<dbReference type="InterPro" id="IPR049278">
    <property type="entry name" value="MS_channel_C"/>
</dbReference>
<feature type="transmembrane region" description="Helical" evidence="7">
    <location>
        <begin position="208"/>
        <end position="229"/>
    </location>
</feature>
<dbReference type="KEGG" id="psd:DSC_06010"/>
<feature type="transmembrane region" description="Helical" evidence="7">
    <location>
        <begin position="291"/>
        <end position="311"/>
    </location>
</feature>
<feature type="transmembrane region" description="Helical" evidence="7">
    <location>
        <begin position="499"/>
        <end position="521"/>
    </location>
</feature>
<comment type="subcellular location">
    <subcellularLocation>
        <location evidence="1">Cell membrane</location>
        <topology evidence="1">Multi-pass membrane protein</topology>
    </subcellularLocation>
</comment>
<dbReference type="EMBL" id="CP003093">
    <property type="protein sequence ID" value="AER55853.1"/>
    <property type="molecule type" value="Genomic_DNA"/>
</dbReference>
<dbReference type="InterPro" id="IPR022249">
    <property type="entry name" value="DUF3772"/>
</dbReference>
<evidence type="ECO:0000256" key="2">
    <source>
        <dbReference type="ARBA" id="ARBA00008017"/>
    </source>
</evidence>
<evidence type="ECO:0000256" key="4">
    <source>
        <dbReference type="ARBA" id="ARBA00022692"/>
    </source>
</evidence>
<dbReference type="GO" id="GO:0005886">
    <property type="term" value="C:plasma membrane"/>
    <property type="evidence" value="ECO:0007669"/>
    <property type="project" value="UniProtKB-SubCell"/>
</dbReference>
<evidence type="ECO:0000259" key="11">
    <source>
        <dbReference type="Pfam" id="PF21082"/>
    </source>
</evidence>
<keyword evidence="3" id="KW-1003">Cell membrane</keyword>
<dbReference type="Gene3D" id="1.10.287.1260">
    <property type="match status" value="1"/>
</dbReference>
<evidence type="ECO:0000256" key="7">
    <source>
        <dbReference type="SAM" id="Phobius"/>
    </source>
</evidence>
<dbReference type="eggNOG" id="COG3264">
    <property type="taxonomic scope" value="Bacteria"/>
</dbReference>
<dbReference type="InterPro" id="IPR023408">
    <property type="entry name" value="MscS_beta-dom_sf"/>
</dbReference>
<evidence type="ECO:0000313" key="13">
    <source>
        <dbReference type="Proteomes" id="UP000005870"/>
    </source>
</evidence>
<keyword evidence="8" id="KW-0732">Signal</keyword>
<dbReference type="InterPro" id="IPR011014">
    <property type="entry name" value="MscS_channel_TM-2"/>
</dbReference>
<evidence type="ECO:0000256" key="5">
    <source>
        <dbReference type="ARBA" id="ARBA00022989"/>
    </source>
</evidence>
<evidence type="ECO:0000256" key="3">
    <source>
        <dbReference type="ARBA" id="ARBA00022475"/>
    </source>
</evidence>
<evidence type="ECO:0000256" key="1">
    <source>
        <dbReference type="ARBA" id="ARBA00004651"/>
    </source>
</evidence>
<dbReference type="InterPro" id="IPR011066">
    <property type="entry name" value="MscS_channel_C_sf"/>
</dbReference>